<dbReference type="EMBL" id="JAPFFF010000008">
    <property type="protein sequence ID" value="KAK8885168.1"/>
    <property type="molecule type" value="Genomic_DNA"/>
</dbReference>
<name>A0ABR2K2Z8_9EUKA</name>
<comment type="caution">
    <text evidence="2">The sequence shown here is derived from an EMBL/GenBank/DDBJ whole genome shotgun (WGS) entry which is preliminary data.</text>
</comment>
<protein>
    <submittedName>
        <fullName evidence="2">Uncharacterized protein</fullName>
    </submittedName>
</protein>
<organism evidence="2 3">
    <name type="scientific">Tritrichomonas musculus</name>
    <dbReference type="NCBI Taxonomy" id="1915356"/>
    <lineage>
        <taxon>Eukaryota</taxon>
        <taxon>Metamonada</taxon>
        <taxon>Parabasalia</taxon>
        <taxon>Tritrichomonadida</taxon>
        <taxon>Tritrichomonadidae</taxon>
        <taxon>Tritrichomonas</taxon>
    </lineage>
</organism>
<evidence type="ECO:0000313" key="3">
    <source>
        <dbReference type="Proteomes" id="UP001470230"/>
    </source>
</evidence>
<proteinExistence type="predicted"/>
<evidence type="ECO:0000256" key="1">
    <source>
        <dbReference type="SAM" id="Coils"/>
    </source>
</evidence>
<feature type="coiled-coil region" evidence="1">
    <location>
        <begin position="62"/>
        <end position="93"/>
    </location>
</feature>
<reference evidence="2 3" key="1">
    <citation type="submission" date="2024-04" db="EMBL/GenBank/DDBJ databases">
        <title>Tritrichomonas musculus Genome.</title>
        <authorList>
            <person name="Alves-Ferreira E."/>
            <person name="Grigg M."/>
            <person name="Lorenzi H."/>
            <person name="Galac M."/>
        </authorList>
    </citation>
    <scope>NUCLEOTIDE SEQUENCE [LARGE SCALE GENOMIC DNA]</scope>
    <source>
        <strain evidence="2 3">EAF2021</strain>
    </source>
</reference>
<keyword evidence="3" id="KW-1185">Reference proteome</keyword>
<evidence type="ECO:0000313" key="2">
    <source>
        <dbReference type="EMBL" id="KAK8885168.1"/>
    </source>
</evidence>
<gene>
    <name evidence="2" type="ORF">M9Y10_044297</name>
</gene>
<accession>A0ABR2K2Z8</accession>
<keyword evidence="1" id="KW-0175">Coiled coil</keyword>
<dbReference type="Proteomes" id="UP001470230">
    <property type="component" value="Unassembled WGS sequence"/>
</dbReference>
<sequence length="184" mass="21626">MFTTRQNQNPQLITQVESWLSINNIINENLDNCDIGIPDISDFFTSLRTENNQGIIDRWAYNEAQIQKLRGQIQELKSQNEELQANIDLYDKKIQMFDSSDTAIQFKIRILIRQKCSTLIQKFKQLNEERKSNFKDIENKLSTEPIKNLLKNRSKISNQIINAEYQTNKERMEVISQKVNSPND</sequence>